<proteinExistence type="predicted"/>
<feature type="region of interest" description="Disordered" evidence="1">
    <location>
        <begin position="325"/>
        <end position="351"/>
    </location>
</feature>
<feature type="transmembrane region" description="Helical" evidence="2">
    <location>
        <begin position="170"/>
        <end position="190"/>
    </location>
</feature>
<feature type="compositionally biased region" description="Basic and acidic residues" evidence="1">
    <location>
        <begin position="342"/>
        <end position="351"/>
    </location>
</feature>
<name>A0A7S4QIW3_9STRA</name>
<dbReference type="AlphaFoldDB" id="A0A7S4QIW3"/>
<sequence length="351" mass="39807">MPSDSRTNVTPDRARNTAQDTMEDNPTSPVTNNRESRKCLFRRNRNTGINVEEEKRRIVPLLARRSYHLPGNSWCDDWAQYMTNNHPLIGMCFHHPYHPIAVHQRVVCLIGSFAFGLAATNIIYLYFYFNEDVDANEPILEIHFNTNHTFVEGGDDIDQFSSFTLTNGMLALWTIGGLSHSIFDLTVWYISVCACCHPGGMCDFIGKCRSVGSYAVIIFVSFIVAVATFLVVLRAAIEASIYNMNRDQNDYDPDEEKPSLMHMSGLKSLSFVFSYLVEMGLALFVYYPIIGTVFFSGILGCGRLPFLGGRPRDVRRQRDEELGGTIEDVDTFDEDDTLEDNVDTRGRNTRR</sequence>
<feature type="transmembrane region" description="Helical" evidence="2">
    <location>
        <begin position="106"/>
        <end position="129"/>
    </location>
</feature>
<keyword evidence="2" id="KW-0472">Membrane</keyword>
<evidence type="ECO:0000256" key="1">
    <source>
        <dbReference type="SAM" id="MobiDB-lite"/>
    </source>
</evidence>
<evidence type="ECO:0000313" key="3">
    <source>
        <dbReference type="EMBL" id="CAE4585031.1"/>
    </source>
</evidence>
<feature type="transmembrane region" description="Helical" evidence="2">
    <location>
        <begin position="284"/>
        <end position="306"/>
    </location>
</feature>
<accession>A0A7S4QIW3</accession>
<feature type="region of interest" description="Disordered" evidence="1">
    <location>
        <begin position="1"/>
        <end position="36"/>
    </location>
</feature>
<keyword evidence="2" id="KW-1133">Transmembrane helix</keyword>
<gene>
    <name evidence="3" type="ORF">DBRI00130_LOCUS3497</name>
</gene>
<feature type="compositionally biased region" description="Acidic residues" evidence="1">
    <location>
        <begin position="327"/>
        <end position="341"/>
    </location>
</feature>
<keyword evidence="2" id="KW-0812">Transmembrane</keyword>
<organism evidence="3">
    <name type="scientific">Ditylum brightwellii</name>
    <dbReference type="NCBI Taxonomy" id="49249"/>
    <lineage>
        <taxon>Eukaryota</taxon>
        <taxon>Sar</taxon>
        <taxon>Stramenopiles</taxon>
        <taxon>Ochrophyta</taxon>
        <taxon>Bacillariophyta</taxon>
        <taxon>Mediophyceae</taxon>
        <taxon>Lithodesmiophycidae</taxon>
        <taxon>Lithodesmiales</taxon>
        <taxon>Lithodesmiaceae</taxon>
        <taxon>Ditylum</taxon>
    </lineage>
</organism>
<protein>
    <submittedName>
        <fullName evidence="3">Uncharacterized protein</fullName>
    </submittedName>
</protein>
<dbReference type="EMBL" id="HBNS01004311">
    <property type="protein sequence ID" value="CAE4585031.1"/>
    <property type="molecule type" value="Transcribed_RNA"/>
</dbReference>
<feature type="compositionally biased region" description="Polar residues" evidence="1">
    <location>
        <begin position="1"/>
        <end position="33"/>
    </location>
</feature>
<reference evidence="3" key="1">
    <citation type="submission" date="2021-01" db="EMBL/GenBank/DDBJ databases">
        <authorList>
            <person name="Corre E."/>
            <person name="Pelletier E."/>
            <person name="Niang G."/>
            <person name="Scheremetjew M."/>
            <person name="Finn R."/>
            <person name="Kale V."/>
            <person name="Holt S."/>
            <person name="Cochrane G."/>
            <person name="Meng A."/>
            <person name="Brown T."/>
            <person name="Cohen L."/>
        </authorList>
    </citation>
    <scope>NUCLEOTIDE SEQUENCE</scope>
    <source>
        <strain evidence="3">GSO104</strain>
    </source>
</reference>
<evidence type="ECO:0000256" key="2">
    <source>
        <dbReference type="SAM" id="Phobius"/>
    </source>
</evidence>
<feature type="transmembrane region" description="Helical" evidence="2">
    <location>
        <begin position="211"/>
        <end position="237"/>
    </location>
</feature>